<keyword evidence="3" id="KW-0597">Phosphoprotein</keyword>
<dbReference type="GeneID" id="69481097"/>
<dbReference type="InterPro" id="IPR036890">
    <property type="entry name" value="HATPase_C_sf"/>
</dbReference>
<dbReference type="SUPFAM" id="SSF55874">
    <property type="entry name" value="ATPase domain of HSP90 chaperone/DNA topoisomerase II/histidine kinase"/>
    <property type="match status" value="1"/>
</dbReference>
<dbReference type="EMBL" id="QSQU01000006">
    <property type="protein sequence ID" value="RGK65604.1"/>
    <property type="molecule type" value="Genomic_DNA"/>
</dbReference>
<dbReference type="SMART" id="SM00388">
    <property type="entry name" value="HisKA"/>
    <property type="match status" value="1"/>
</dbReference>
<feature type="domain" description="Histidine kinase" evidence="7">
    <location>
        <begin position="394"/>
        <end position="606"/>
    </location>
</feature>
<reference evidence="8 9" key="1">
    <citation type="submission" date="2018-08" db="EMBL/GenBank/DDBJ databases">
        <title>A genome reference for cultivated species of the human gut microbiota.</title>
        <authorList>
            <person name="Zou Y."/>
            <person name="Xue W."/>
            <person name="Luo G."/>
        </authorList>
    </citation>
    <scope>NUCLEOTIDE SEQUENCE [LARGE SCALE GENOMIC DNA]</scope>
    <source>
        <strain evidence="8 9">TF10-34</strain>
    </source>
</reference>
<evidence type="ECO:0000313" key="9">
    <source>
        <dbReference type="Proteomes" id="UP000261210"/>
    </source>
</evidence>
<dbReference type="InterPro" id="IPR004358">
    <property type="entry name" value="Sig_transdc_His_kin-like_C"/>
</dbReference>
<evidence type="ECO:0000256" key="4">
    <source>
        <dbReference type="ARBA" id="ARBA00022679"/>
    </source>
</evidence>
<dbReference type="InterPro" id="IPR011990">
    <property type="entry name" value="TPR-like_helical_dom_sf"/>
</dbReference>
<evidence type="ECO:0000256" key="3">
    <source>
        <dbReference type="ARBA" id="ARBA00022553"/>
    </source>
</evidence>
<keyword evidence="5 8" id="KW-0418">Kinase</keyword>
<dbReference type="SUPFAM" id="SSF47384">
    <property type="entry name" value="Homodimeric domain of signal transducing histidine kinase"/>
    <property type="match status" value="1"/>
</dbReference>
<evidence type="ECO:0000256" key="6">
    <source>
        <dbReference type="ARBA" id="ARBA00023012"/>
    </source>
</evidence>
<comment type="caution">
    <text evidence="8">The sequence shown here is derived from an EMBL/GenBank/DDBJ whole genome shotgun (WGS) entry which is preliminary data.</text>
</comment>
<comment type="catalytic activity">
    <reaction evidence="1">
        <text>ATP + protein L-histidine = ADP + protein N-phospho-L-histidine.</text>
        <dbReference type="EC" id="2.7.13.3"/>
    </reaction>
</comment>
<accession>A0A3E4NLD9</accession>
<dbReference type="Pfam" id="PF00512">
    <property type="entry name" value="HisKA"/>
    <property type="match status" value="1"/>
</dbReference>
<dbReference type="Proteomes" id="UP000261210">
    <property type="component" value="Unassembled WGS sequence"/>
</dbReference>
<dbReference type="RefSeq" id="WP_015531553.1">
    <property type="nucleotide sequence ID" value="NZ_CP045612.1"/>
</dbReference>
<dbReference type="CDD" id="cd00082">
    <property type="entry name" value="HisKA"/>
    <property type="match status" value="1"/>
</dbReference>
<dbReference type="InterPro" id="IPR003594">
    <property type="entry name" value="HATPase_dom"/>
</dbReference>
<evidence type="ECO:0000256" key="2">
    <source>
        <dbReference type="ARBA" id="ARBA00012438"/>
    </source>
</evidence>
<proteinExistence type="predicted"/>
<dbReference type="InterPro" id="IPR050736">
    <property type="entry name" value="Sensor_HK_Regulatory"/>
</dbReference>
<dbReference type="SMART" id="SM00387">
    <property type="entry name" value="HATPase_c"/>
    <property type="match status" value="1"/>
</dbReference>
<dbReference type="PRINTS" id="PR00344">
    <property type="entry name" value="BCTRLSENSOR"/>
</dbReference>
<name>A0A3E4NLD9_9BACE</name>
<protein>
    <recommendedName>
        <fullName evidence="2">histidine kinase</fullName>
        <ecNumber evidence="2">2.7.13.3</ecNumber>
    </recommendedName>
</protein>
<dbReference type="Gene3D" id="1.10.287.130">
    <property type="match status" value="1"/>
</dbReference>
<dbReference type="Pfam" id="PF02518">
    <property type="entry name" value="HATPase_c"/>
    <property type="match status" value="1"/>
</dbReference>
<evidence type="ECO:0000313" key="8">
    <source>
        <dbReference type="EMBL" id="RGK65604.1"/>
    </source>
</evidence>
<organism evidence="8 9">
    <name type="scientific">Bacteroides xylanisolvens</name>
    <dbReference type="NCBI Taxonomy" id="371601"/>
    <lineage>
        <taxon>Bacteria</taxon>
        <taxon>Pseudomonadati</taxon>
        <taxon>Bacteroidota</taxon>
        <taxon>Bacteroidia</taxon>
        <taxon>Bacteroidales</taxon>
        <taxon>Bacteroidaceae</taxon>
        <taxon>Bacteroides</taxon>
    </lineage>
</organism>
<keyword evidence="6" id="KW-0902">Two-component regulatory system</keyword>
<dbReference type="Gene3D" id="3.30.565.10">
    <property type="entry name" value="Histidine kinase-like ATPase, C-terminal domain"/>
    <property type="match status" value="1"/>
</dbReference>
<keyword evidence="4" id="KW-0808">Transferase</keyword>
<sequence>MKKAVYISFIINLFVCISLHSKDRTSKHLYALQHLINANLAYDSIASIDSIIIWEQQLSPILEQENQIELFFRIKQLLVHAHSLSGNIGQAIDEARLMYEKAETLKYDLGIALSNTAIGDAYYCSNMTEEAANAYKEAILHPVSSSEGNYYKEMAMLHLKEIFIREHNSEEAESYREMLLKSDAMHTNQTILFFHYCSDVAYYIMTGESQKAQDSFLEVEKIYHSCKEPYYYSPFLCSQGLYNETIGKNELALLCYDNVLQSIKQKMQSITYLQVSHLKANLLIKKGDPQEAARLYEKISRITDSIASPSYTHRINNLRASYQENRMKVENKVEHNRIFMSGILIGTIILVVIIYLALHILKQNKKIAESKKCLEQSRLNAESAMHAKSLFLSNMSHEIRTPLSALSGFSNLLTDQGLDAETRRQCSDVIQQNSDLLLKLINDIIDLSNLEVGKMKFSFGSHDAIAICNNVIDTVNKVKQTRAALRFKTPLTSLQLYTDDSRLQQLLINLLINATKFTVEGSITLEVELQSDEYALFSVTDTGCGIPPEKQANIFSRFEKLNETAQGSGLGLSICQLIIERIGGKIWIDPAYTDGCRFCFTHPVRPMEERKEEQA</sequence>
<dbReference type="GO" id="GO:0000155">
    <property type="term" value="F:phosphorelay sensor kinase activity"/>
    <property type="evidence" value="ECO:0007669"/>
    <property type="project" value="InterPro"/>
</dbReference>
<dbReference type="EC" id="2.7.13.3" evidence="2"/>
<dbReference type="PANTHER" id="PTHR43711:SF26">
    <property type="entry name" value="SENSOR HISTIDINE KINASE RCSC"/>
    <property type="match status" value="1"/>
</dbReference>
<evidence type="ECO:0000256" key="5">
    <source>
        <dbReference type="ARBA" id="ARBA00022777"/>
    </source>
</evidence>
<dbReference type="Gene3D" id="1.25.40.10">
    <property type="entry name" value="Tetratricopeptide repeat domain"/>
    <property type="match status" value="1"/>
</dbReference>
<dbReference type="PROSITE" id="PS50109">
    <property type="entry name" value="HIS_KIN"/>
    <property type="match status" value="1"/>
</dbReference>
<dbReference type="InterPro" id="IPR036097">
    <property type="entry name" value="HisK_dim/P_sf"/>
</dbReference>
<dbReference type="InterPro" id="IPR003661">
    <property type="entry name" value="HisK_dim/P_dom"/>
</dbReference>
<dbReference type="AlphaFoldDB" id="A0A3E4NLD9"/>
<gene>
    <name evidence="8" type="ORF">DXD03_05795</name>
</gene>
<dbReference type="InterPro" id="IPR005467">
    <property type="entry name" value="His_kinase_dom"/>
</dbReference>
<dbReference type="PANTHER" id="PTHR43711">
    <property type="entry name" value="TWO-COMPONENT HISTIDINE KINASE"/>
    <property type="match status" value="1"/>
</dbReference>
<evidence type="ECO:0000256" key="1">
    <source>
        <dbReference type="ARBA" id="ARBA00000085"/>
    </source>
</evidence>
<evidence type="ECO:0000259" key="7">
    <source>
        <dbReference type="PROSITE" id="PS50109"/>
    </source>
</evidence>
<dbReference type="SUPFAM" id="SSF48452">
    <property type="entry name" value="TPR-like"/>
    <property type="match status" value="1"/>
</dbReference>